<evidence type="ECO:0000313" key="3">
    <source>
        <dbReference type="EMBL" id="OMG51866.1"/>
    </source>
</evidence>
<dbReference type="CDD" id="cd06558">
    <property type="entry name" value="crotonase-like"/>
    <property type="match status" value="1"/>
</dbReference>
<dbReference type="SUPFAM" id="SSF52096">
    <property type="entry name" value="ClpP/crotonase"/>
    <property type="match status" value="1"/>
</dbReference>
<evidence type="ECO:0000256" key="2">
    <source>
        <dbReference type="ARBA" id="ARBA00023239"/>
    </source>
</evidence>
<reference evidence="3 4" key="1">
    <citation type="submission" date="2016-10" db="EMBL/GenBank/DDBJ databases">
        <title>Alkaliphiles isolated from bioreactors.</title>
        <authorList>
            <person name="Salah Z."/>
            <person name="Rout S.P."/>
            <person name="Humphreys P.N."/>
        </authorList>
    </citation>
    <scope>NUCLEOTIDE SEQUENCE [LARGE SCALE GENOMIC DNA]</scope>
    <source>
        <strain evidence="3 4">ZS02</strain>
    </source>
</reference>
<keyword evidence="2" id="KW-0456">Lyase</keyword>
<dbReference type="GO" id="GO:0006635">
    <property type="term" value="P:fatty acid beta-oxidation"/>
    <property type="evidence" value="ECO:0007669"/>
    <property type="project" value="TreeGrafter"/>
</dbReference>
<protein>
    <submittedName>
        <fullName evidence="3">Methylmalonyl-CoA decarboxylase</fullName>
    </submittedName>
</protein>
<dbReference type="InterPro" id="IPR029045">
    <property type="entry name" value="ClpP/crotonase-like_dom_sf"/>
</dbReference>
<dbReference type="InterPro" id="IPR001753">
    <property type="entry name" value="Enoyl-CoA_hydra/iso"/>
</dbReference>
<dbReference type="RefSeq" id="WP_076097329.1">
    <property type="nucleotide sequence ID" value="NZ_MTHD01000007.1"/>
</dbReference>
<evidence type="ECO:0000313" key="4">
    <source>
        <dbReference type="Proteomes" id="UP000187526"/>
    </source>
</evidence>
<comment type="similarity">
    <text evidence="1">Belongs to the enoyl-CoA hydratase/isomerase family.</text>
</comment>
<proteinExistence type="inferred from homology"/>
<dbReference type="OrthoDB" id="2862111at2"/>
<accession>A0A1R1HZB8</accession>
<organism evidence="3 4">
    <name type="scientific">Azonexus hydrophilus</name>
    <dbReference type="NCBI Taxonomy" id="418702"/>
    <lineage>
        <taxon>Bacteria</taxon>
        <taxon>Pseudomonadati</taxon>
        <taxon>Pseudomonadota</taxon>
        <taxon>Betaproteobacteria</taxon>
        <taxon>Rhodocyclales</taxon>
        <taxon>Azonexaceae</taxon>
        <taxon>Azonexus</taxon>
    </lineage>
</organism>
<dbReference type="GO" id="GO:0016829">
    <property type="term" value="F:lyase activity"/>
    <property type="evidence" value="ECO:0007669"/>
    <property type="project" value="UniProtKB-KW"/>
</dbReference>
<keyword evidence="4" id="KW-1185">Reference proteome</keyword>
<dbReference type="PANTHER" id="PTHR11941:SF54">
    <property type="entry name" value="ENOYL-COA HYDRATASE, MITOCHONDRIAL"/>
    <property type="match status" value="1"/>
</dbReference>
<gene>
    <name evidence="3" type="ORF">BJN45_16740</name>
</gene>
<dbReference type="STRING" id="418702.BJN45_16740"/>
<dbReference type="Pfam" id="PF00378">
    <property type="entry name" value="ECH_1"/>
    <property type="match status" value="1"/>
</dbReference>
<dbReference type="Gene3D" id="1.10.12.10">
    <property type="entry name" value="Lyase 2-enoyl-coa Hydratase, Chain A, domain 2"/>
    <property type="match status" value="1"/>
</dbReference>
<dbReference type="EMBL" id="MTHD01000007">
    <property type="protein sequence ID" value="OMG51866.1"/>
    <property type="molecule type" value="Genomic_DNA"/>
</dbReference>
<dbReference type="Proteomes" id="UP000187526">
    <property type="component" value="Unassembled WGS sequence"/>
</dbReference>
<name>A0A1R1HZB8_9RHOO</name>
<dbReference type="InterPro" id="IPR014748">
    <property type="entry name" value="Enoyl-CoA_hydra_C"/>
</dbReference>
<comment type="caution">
    <text evidence="3">The sequence shown here is derived from an EMBL/GenBank/DDBJ whole genome shotgun (WGS) entry which is preliminary data.</text>
</comment>
<dbReference type="AlphaFoldDB" id="A0A1R1HZB8"/>
<dbReference type="NCBIfam" id="NF008506">
    <property type="entry name" value="PRK11423.1"/>
    <property type="match status" value="1"/>
</dbReference>
<dbReference type="Gene3D" id="3.90.226.10">
    <property type="entry name" value="2-enoyl-CoA Hydratase, Chain A, domain 1"/>
    <property type="match status" value="1"/>
</dbReference>
<evidence type="ECO:0000256" key="1">
    <source>
        <dbReference type="ARBA" id="ARBA00005254"/>
    </source>
</evidence>
<dbReference type="PANTHER" id="PTHR11941">
    <property type="entry name" value="ENOYL-COA HYDRATASE-RELATED"/>
    <property type="match status" value="1"/>
</dbReference>
<sequence>MSLILAEISDGIGTITLNHDIKRNALSEQLVHAIAATLADFREAGARVAILRAQPGAKVWSAGHDVAELPLGGLDPLGWQDPLRMLIREVEAFPAPVIALIEGSVWGGACELVFACDMIVATPEATFAATPAKLGVPYNATGLLTFLNAAPPHIAKELLFTSRPMTAARLERQGIINHVVPLAEISEFTHDMAQTIAHNSPLAIGVMKEQLRILAAAHALSPADFERIQGLRRVVYNSRDYAEGINAFKEKRKPVYLGE</sequence>